<dbReference type="InterPro" id="IPR014768">
    <property type="entry name" value="GBD/FH3_dom"/>
</dbReference>
<dbReference type="GO" id="GO:0005829">
    <property type="term" value="C:cytosol"/>
    <property type="evidence" value="ECO:0007669"/>
    <property type="project" value="TreeGrafter"/>
</dbReference>
<evidence type="ECO:0000313" key="5">
    <source>
        <dbReference type="EMBL" id="CAF4384015.1"/>
    </source>
</evidence>
<organism evidence="5 6">
    <name type="scientific">Didymodactylos carnosus</name>
    <dbReference type="NCBI Taxonomy" id="1234261"/>
    <lineage>
        <taxon>Eukaryota</taxon>
        <taxon>Metazoa</taxon>
        <taxon>Spiralia</taxon>
        <taxon>Gnathifera</taxon>
        <taxon>Rotifera</taxon>
        <taxon>Eurotatoria</taxon>
        <taxon>Bdelloidea</taxon>
        <taxon>Philodinida</taxon>
        <taxon>Philodinidae</taxon>
        <taxon>Didymodactylos</taxon>
    </lineage>
</organism>
<gene>
    <name evidence="4" type="ORF">OVA965_LOCUS41118</name>
    <name evidence="5" type="ORF">TMI583_LOCUS42689</name>
</gene>
<sequence>CKALILELLAAVCLVELGHDVILNAFDNFRIICQERHRFETLMKSFTQISEFNFDYMVACMQFINIVVHSVQDMNYRVHLQEEFKLLGLDDCLKKYQELYGECDRFILQIQAYLDNYFDVGQLLEDSETKQQAIGKVSELEEQLAIANERFQDVEQEHVNKTTELQKALNLAEEQVEFVKKERDDITQTLNTLRRNHNHERGSPSSSTSSISSAPPGAPTSASSYSTITSNHNVYSSNCIPPPPPFPTQMPRPV</sequence>
<dbReference type="Gene3D" id="1.25.10.10">
    <property type="entry name" value="Leucine-rich Repeat Variant"/>
    <property type="match status" value="1"/>
</dbReference>
<comment type="caution">
    <text evidence="5">The sequence shown here is derived from an EMBL/GenBank/DDBJ whole genome shotgun (WGS) entry which is preliminary data.</text>
</comment>
<name>A0A8S2V7G5_9BILA</name>
<evidence type="ECO:0000256" key="1">
    <source>
        <dbReference type="SAM" id="MobiDB-lite"/>
    </source>
</evidence>
<dbReference type="EMBL" id="CAJNOK010046486">
    <property type="protein sequence ID" value="CAF1583637.1"/>
    <property type="molecule type" value="Genomic_DNA"/>
</dbReference>
<dbReference type="Pfam" id="PF06367">
    <property type="entry name" value="Drf_FH3"/>
    <property type="match status" value="1"/>
</dbReference>
<dbReference type="InterPro" id="IPR011989">
    <property type="entry name" value="ARM-like"/>
</dbReference>
<dbReference type="AlphaFoldDB" id="A0A8S2V7G5"/>
<dbReference type="GO" id="GO:0016477">
    <property type="term" value="P:cell migration"/>
    <property type="evidence" value="ECO:0007669"/>
    <property type="project" value="TreeGrafter"/>
</dbReference>
<feature type="compositionally biased region" description="Pro residues" evidence="1">
    <location>
        <begin position="240"/>
        <end position="254"/>
    </location>
</feature>
<dbReference type="SUPFAM" id="SSF48371">
    <property type="entry name" value="ARM repeat"/>
    <property type="match status" value="1"/>
</dbReference>
<dbReference type="InterPro" id="IPR016024">
    <property type="entry name" value="ARM-type_fold"/>
</dbReference>
<dbReference type="Proteomes" id="UP000677228">
    <property type="component" value="Unassembled WGS sequence"/>
</dbReference>
<protein>
    <recommendedName>
        <fullName evidence="3">GBD/FH3 domain-containing protein</fullName>
    </recommendedName>
</protein>
<reference evidence="5" key="1">
    <citation type="submission" date="2021-02" db="EMBL/GenBank/DDBJ databases">
        <authorList>
            <person name="Nowell W R."/>
        </authorList>
    </citation>
    <scope>NUCLEOTIDE SEQUENCE</scope>
</reference>
<feature type="domain" description="GBD/FH3" evidence="3">
    <location>
        <begin position="1"/>
        <end position="202"/>
    </location>
</feature>
<keyword evidence="2" id="KW-0732">Signal</keyword>
<dbReference type="PANTHER" id="PTHR45857:SF4">
    <property type="entry name" value="FORMIN-LIKE PROTEIN"/>
    <property type="match status" value="1"/>
</dbReference>
<dbReference type="EMBL" id="CAJOBA010069647">
    <property type="protein sequence ID" value="CAF4384015.1"/>
    <property type="molecule type" value="Genomic_DNA"/>
</dbReference>
<evidence type="ECO:0000313" key="6">
    <source>
        <dbReference type="Proteomes" id="UP000682733"/>
    </source>
</evidence>
<accession>A0A8S2V7G5</accession>
<dbReference type="SMART" id="SM01139">
    <property type="entry name" value="Drf_FH3"/>
    <property type="match status" value="1"/>
</dbReference>
<evidence type="ECO:0000256" key="2">
    <source>
        <dbReference type="SAM" id="SignalP"/>
    </source>
</evidence>
<feature type="non-terminal residue" evidence="5">
    <location>
        <position position="254"/>
    </location>
</feature>
<proteinExistence type="predicted"/>
<dbReference type="GO" id="GO:0008360">
    <property type="term" value="P:regulation of cell shape"/>
    <property type="evidence" value="ECO:0007669"/>
    <property type="project" value="TreeGrafter"/>
</dbReference>
<evidence type="ECO:0000259" key="3">
    <source>
        <dbReference type="PROSITE" id="PS51232"/>
    </source>
</evidence>
<feature type="compositionally biased region" description="Low complexity" evidence="1">
    <location>
        <begin position="203"/>
        <end position="227"/>
    </location>
</feature>
<dbReference type="GO" id="GO:0030866">
    <property type="term" value="P:cortical actin cytoskeleton organization"/>
    <property type="evidence" value="ECO:0007669"/>
    <property type="project" value="TreeGrafter"/>
</dbReference>
<dbReference type="InterPro" id="IPR043592">
    <property type="entry name" value="FMNL_animal"/>
</dbReference>
<dbReference type="InterPro" id="IPR010472">
    <property type="entry name" value="FH3_dom"/>
</dbReference>
<feature type="signal peptide" evidence="2">
    <location>
        <begin position="1"/>
        <end position="20"/>
    </location>
</feature>
<feature type="compositionally biased region" description="Polar residues" evidence="1">
    <location>
        <begin position="228"/>
        <end position="239"/>
    </location>
</feature>
<feature type="chain" id="PRO_5035647292" description="GBD/FH3 domain-containing protein" evidence="2">
    <location>
        <begin position="21"/>
        <end position="254"/>
    </location>
</feature>
<dbReference type="GO" id="GO:0051015">
    <property type="term" value="F:actin filament binding"/>
    <property type="evidence" value="ECO:0007669"/>
    <property type="project" value="TreeGrafter"/>
</dbReference>
<dbReference type="PROSITE" id="PS51232">
    <property type="entry name" value="GBD_FH3"/>
    <property type="match status" value="1"/>
</dbReference>
<feature type="region of interest" description="Disordered" evidence="1">
    <location>
        <begin position="191"/>
        <end position="254"/>
    </location>
</feature>
<dbReference type="Proteomes" id="UP000682733">
    <property type="component" value="Unassembled WGS sequence"/>
</dbReference>
<evidence type="ECO:0000313" key="4">
    <source>
        <dbReference type="EMBL" id="CAF1583637.1"/>
    </source>
</evidence>
<dbReference type="PANTHER" id="PTHR45857">
    <property type="entry name" value="FORMIN-LIKE PROTEIN"/>
    <property type="match status" value="1"/>
</dbReference>